<dbReference type="AlphaFoldDB" id="A0AAP0H3Q8"/>
<organism evidence="3 4">
    <name type="scientific">Deinandra increscens subsp. villosa</name>
    <dbReference type="NCBI Taxonomy" id="3103831"/>
    <lineage>
        <taxon>Eukaryota</taxon>
        <taxon>Viridiplantae</taxon>
        <taxon>Streptophyta</taxon>
        <taxon>Embryophyta</taxon>
        <taxon>Tracheophyta</taxon>
        <taxon>Spermatophyta</taxon>
        <taxon>Magnoliopsida</taxon>
        <taxon>eudicotyledons</taxon>
        <taxon>Gunneridae</taxon>
        <taxon>Pentapetalae</taxon>
        <taxon>asterids</taxon>
        <taxon>campanulids</taxon>
        <taxon>Asterales</taxon>
        <taxon>Asteraceae</taxon>
        <taxon>Asteroideae</taxon>
        <taxon>Heliantheae alliance</taxon>
        <taxon>Madieae</taxon>
        <taxon>Madiinae</taxon>
        <taxon>Deinandra</taxon>
    </lineage>
</organism>
<proteinExistence type="predicted"/>
<protein>
    <recommendedName>
        <fullName evidence="2">G protein gamma domain-containing protein</fullName>
    </recommendedName>
</protein>
<keyword evidence="4" id="KW-1185">Reference proteome</keyword>
<dbReference type="Proteomes" id="UP001408789">
    <property type="component" value="Unassembled WGS sequence"/>
</dbReference>
<gene>
    <name evidence="3" type="ORF">SSX86_009759</name>
</gene>
<keyword evidence="1" id="KW-0175">Coiled coil</keyword>
<feature type="domain" description="G protein gamma" evidence="2">
    <location>
        <begin position="55"/>
        <end position="116"/>
    </location>
</feature>
<evidence type="ECO:0000256" key="1">
    <source>
        <dbReference type="SAM" id="Coils"/>
    </source>
</evidence>
<evidence type="ECO:0000259" key="2">
    <source>
        <dbReference type="SMART" id="SM01224"/>
    </source>
</evidence>
<dbReference type="PANTHER" id="PTHR32378:SF10">
    <property type="entry name" value="GUANINE NUCLEOTIDE-BINDING PROTEIN SUBUNIT GAMMA 3"/>
    <property type="match status" value="1"/>
</dbReference>
<dbReference type="InterPro" id="IPR015898">
    <property type="entry name" value="G-protein_gamma-like_dom"/>
</dbReference>
<feature type="coiled-coil region" evidence="1">
    <location>
        <begin position="52"/>
        <end position="79"/>
    </location>
</feature>
<name>A0AAP0H3Q8_9ASTR</name>
<comment type="caution">
    <text evidence="3">The sequence shown here is derived from an EMBL/GenBank/DDBJ whole genome shotgun (WGS) entry which is preliminary data.</text>
</comment>
<accession>A0AAP0H3Q8</accession>
<dbReference type="InterPro" id="IPR055305">
    <property type="entry name" value="GG3-like"/>
</dbReference>
<evidence type="ECO:0000313" key="4">
    <source>
        <dbReference type="Proteomes" id="UP001408789"/>
    </source>
</evidence>
<sequence length="230" mass="25592">MKQRKINLKFNVATLFVYCPSFLQQLPPPPQKRMMASSPVPRPKSPPELYGKRRELAKVVMLEREIGFLQEELKSIETIKPVSSCIKEVADYVVTAPEPLITVSRKTPKSCGFWKWLLCGNWCCNISCVCCEMPQCCKTPNCCCCVMPNCCKTAKFCSLPKCSCACFKPPSCPSCLKPCFCCPKCDSSCCPDCGSCCKCSCFSCWPTKCNCSCPKCCRCGCFSLENICCC</sequence>
<dbReference type="SMART" id="SM01224">
    <property type="entry name" value="G_gamma"/>
    <property type="match status" value="1"/>
</dbReference>
<dbReference type="EMBL" id="JBCNJP010000011">
    <property type="protein sequence ID" value="KAK9071191.1"/>
    <property type="molecule type" value="Genomic_DNA"/>
</dbReference>
<reference evidence="3 4" key="1">
    <citation type="submission" date="2024-04" db="EMBL/GenBank/DDBJ databases">
        <title>The reference genome of an endangered Asteraceae, Deinandra increscens subsp. villosa, native to the Central Coast of California.</title>
        <authorList>
            <person name="Guilliams M."/>
            <person name="Hasenstab-Lehman K."/>
            <person name="Meyer R."/>
            <person name="Mcevoy S."/>
        </authorList>
    </citation>
    <scope>NUCLEOTIDE SEQUENCE [LARGE SCALE GENOMIC DNA]</scope>
    <source>
        <tissue evidence="3">Leaf</tissue>
    </source>
</reference>
<evidence type="ECO:0000313" key="3">
    <source>
        <dbReference type="EMBL" id="KAK9071191.1"/>
    </source>
</evidence>
<dbReference type="PANTHER" id="PTHR32378">
    <property type="entry name" value="GUANINE NUCLEOTIDE-BINDING PROTEIN SUBUNIT GAMMA 3"/>
    <property type="match status" value="1"/>
</dbReference>